<name>A0A161LXQ2_9ACTN</name>
<protein>
    <submittedName>
        <fullName evidence="1">Uncharacterized protein</fullName>
    </submittedName>
</protein>
<dbReference type="OrthoDB" id="3539859at2"/>
<organism evidence="1 2">
    <name type="scientific">Planomonospora sphaerica</name>
    <dbReference type="NCBI Taxonomy" id="161355"/>
    <lineage>
        <taxon>Bacteria</taxon>
        <taxon>Bacillati</taxon>
        <taxon>Actinomycetota</taxon>
        <taxon>Actinomycetes</taxon>
        <taxon>Streptosporangiales</taxon>
        <taxon>Streptosporangiaceae</taxon>
        <taxon>Planomonospora</taxon>
    </lineage>
</organism>
<reference evidence="2" key="2">
    <citation type="submission" date="2016-04" db="EMBL/GenBank/DDBJ databases">
        <title>Planomonospora sphaerica JCM9374 whole genome shotgun sequence.</title>
        <authorList>
            <person name="Suzuki T."/>
            <person name="Dohra H."/>
            <person name="Kodani S."/>
        </authorList>
    </citation>
    <scope>NUCLEOTIDE SEQUENCE [LARGE SCALE GENOMIC DNA]</scope>
    <source>
        <strain evidence="2">JCM 9374</strain>
    </source>
</reference>
<dbReference type="STRING" id="161355.PS9374_00012"/>
<keyword evidence="2" id="KW-1185">Reference proteome</keyword>
<evidence type="ECO:0000313" key="2">
    <source>
        <dbReference type="Proteomes" id="UP000077701"/>
    </source>
</evidence>
<dbReference type="Proteomes" id="UP000077701">
    <property type="component" value="Unassembled WGS sequence"/>
</dbReference>
<accession>A0A161LXQ2</accession>
<dbReference type="RefSeq" id="WP_153054023.1">
    <property type="nucleotide sequence ID" value="NZ_BDCX01000001.1"/>
</dbReference>
<dbReference type="AlphaFoldDB" id="A0A161LXQ2"/>
<dbReference type="EMBL" id="BDCX01000001">
    <property type="protein sequence ID" value="GAT64382.1"/>
    <property type="molecule type" value="Genomic_DNA"/>
</dbReference>
<evidence type="ECO:0000313" key="1">
    <source>
        <dbReference type="EMBL" id="GAT64382.1"/>
    </source>
</evidence>
<proteinExistence type="predicted"/>
<sequence length="70" mass="7675">MGIWLGPHGIEVEALVVNDRPCLRVTRLIGGERVLVADCADVREVGRHVDLAQLVMADSDERQRFGHVGA</sequence>
<reference evidence="1 2" key="1">
    <citation type="journal article" date="2016" name="Genome Announc.">
        <title>Draft Genome Sequence of Planomonospora sphaerica JCM9374, a Rare Actinomycete.</title>
        <authorList>
            <person name="Dohra H."/>
            <person name="Suzuki T."/>
            <person name="Inoue Y."/>
            <person name="Kodani S."/>
        </authorList>
    </citation>
    <scope>NUCLEOTIDE SEQUENCE [LARGE SCALE GENOMIC DNA]</scope>
    <source>
        <strain evidence="1 2">JCM 9374</strain>
    </source>
</reference>
<gene>
    <name evidence="1" type="ORF">PS9374_00012</name>
</gene>
<comment type="caution">
    <text evidence="1">The sequence shown here is derived from an EMBL/GenBank/DDBJ whole genome shotgun (WGS) entry which is preliminary data.</text>
</comment>